<organism evidence="2 3">
    <name type="scientific">Desulfonema magnum</name>
    <dbReference type="NCBI Taxonomy" id="45655"/>
    <lineage>
        <taxon>Bacteria</taxon>
        <taxon>Pseudomonadati</taxon>
        <taxon>Thermodesulfobacteriota</taxon>
        <taxon>Desulfobacteria</taxon>
        <taxon>Desulfobacterales</taxon>
        <taxon>Desulfococcaceae</taxon>
        <taxon>Desulfonema</taxon>
    </lineage>
</organism>
<accession>A0A975BJI8</accession>
<dbReference type="EMBL" id="CP061800">
    <property type="protein sequence ID" value="QTA86481.1"/>
    <property type="molecule type" value="Genomic_DNA"/>
</dbReference>
<dbReference type="AlphaFoldDB" id="A0A975BJI8"/>
<evidence type="ECO:0000313" key="3">
    <source>
        <dbReference type="Proteomes" id="UP000663722"/>
    </source>
</evidence>
<feature type="coiled-coil region" evidence="1">
    <location>
        <begin position="77"/>
        <end position="111"/>
    </location>
</feature>
<dbReference type="Proteomes" id="UP000663722">
    <property type="component" value="Chromosome"/>
</dbReference>
<keyword evidence="1" id="KW-0175">Coiled coil</keyword>
<proteinExistence type="predicted"/>
<evidence type="ECO:0000313" key="2">
    <source>
        <dbReference type="EMBL" id="QTA86481.1"/>
    </source>
</evidence>
<dbReference type="KEGG" id="dmm:dnm_025040"/>
<sequence length="136" mass="15799">MYLKRKTSPWTQKGGTLSDKSARKEFGLTQEEILEAINSCKIQHRMNFIFGNPYFRLIRSEVEALVNEKYGDSYLEKKKLKKELAQTKSELKKLKTRIKSLEEKKAELMKKLGGHPSFISLHFIKTKVGYESDVRG</sequence>
<name>A0A975BJI8_9BACT</name>
<evidence type="ECO:0000256" key="1">
    <source>
        <dbReference type="SAM" id="Coils"/>
    </source>
</evidence>
<keyword evidence="3" id="KW-1185">Reference proteome</keyword>
<gene>
    <name evidence="2" type="ORF">dnm_025040</name>
</gene>
<protein>
    <submittedName>
        <fullName evidence="2">Uncharacterized protein</fullName>
    </submittedName>
</protein>
<reference evidence="2" key="1">
    <citation type="journal article" date="2021" name="Microb. Physiol.">
        <title>Proteogenomic Insights into the Physiology of Marine, Sulfate-Reducing, Filamentous Desulfonema limicola and Desulfonema magnum.</title>
        <authorList>
            <person name="Schnaars V."/>
            <person name="Wohlbrand L."/>
            <person name="Scheve S."/>
            <person name="Hinrichs C."/>
            <person name="Reinhardt R."/>
            <person name="Rabus R."/>
        </authorList>
    </citation>
    <scope>NUCLEOTIDE SEQUENCE</scope>
    <source>
        <strain evidence="2">4be13</strain>
    </source>
</reference>
<dbReference type="RefSeq" id="WP_207682097.1">
    <property type="nucleotide sequence ID" value="NZ_CP061800.1"/>
</dbReference>